<organism evidence="10 11">
    <name type="scientific">Bombardia bombarda</name>
    <dbReference type="NCBI Taxonomy" id="252184"/>
    <lineage>
        <taxon>Eukaryota</taxon>
        <taxon>Fungi</taxon>
        <taxon>Dikarya</taxon>
        <taxon>Ascomycota</taxon>
        <taxon>Pezizomycotina</taxon>
        <taxon>Sordariomycetes</taxon>
        <taxon>Sordariomycetidae</taxon>
        <taxon>Sordariales</taxon>
        <taxon>Lasiosphaeriaceae</taxon>
        <taxon>Bombardia</taxon>
    </lineage>
</organism>
<protein>
    <submittedName>
        <fullName evidence="10">Cytochrome P450</fullName>
    </submittedName>
</protein>
<gene>
    <name evidence="10" type="ORF">B0T17DRAFT_592804</name>
</gene>
<keyword evidence="6 8" id="KW-0408">Iron</keyword>
<dbReference type="SUPFAM" id="SSF48264">
    <property type="entry name" value="Cytochrome P450"/>
    <property type="match status" value="1"/>
</dbReference>
<dbReference type="Proteomes" id="UP001174934">
    <property type="component" value="Unassembled WGS sequence"/>
</dbReference>
<dbReference type="PANTHER" id="PTHR46206">
    <property type="entry name" value="CYTOCHROME P450"/>
    <property type="match status" value="1"/>
</dbReference>
<keyword evidence="11" id="KW-1185">Reference proteome</keyword>
<evidence type="ECO:0000256" key="8">
    <source>
        <dbReference type="PIRSR" id="PIRSR602403-1"/>
    </source>
</evidence>
<evidence type="ECO:0000313" key="11">
    <source>
        <dbReference type="Proteomes" id="UP001174934"/>
    </source>
</evidence>
<dbReference type="Pfam" id="PF00067">
    <property type="entry name" value="p450"/>
    <property type="match status" value="1"/>
</dbReference>
<evidence type="ECO:0000256" key="2">
    <source>
        <dbReference type="ARBA" id="ARBA00010617"/>
    </source>
</evidence>
<dbReference type="PANTHER" id="PTHR46206:SF2">
    <property type="entry name" value="CYTOCHROME P450 MONOOXYGENASE AUSG-RELATED"/>
    <property type="match status" value="1"/>
</dbReference>
<keyword evidence="5 9" id="KW-0560">Oxidoreductase</keyword>
<dbReference type="GO" id="GO:0005506">
    <property type="term" value="F:iron ion binding"/>
    <property type="evidence" value="ECO:0007669"/>
    <property type="project" value="InterPro"/>
</dbReference>
<dbReference type="EMBL" id="JAULSR010000007">
    <property type="protein sequence ID" value="KAK0614946.1"/>
    <property type="molecule type" value="Genomic_DNA"/>
</dbReference>
<dbReference type="GO" id="GO:0004497">
    <property type="term" value="F:monooxygenase activity"/>
    <property type="evidence" value="ECO:0007669"/>
    <property type="project" value="UniProtKB-KW"/>
</dbReference>
<dbReference type="PRINTS" id="PR00465">
    <property type="entry name" value="EP450IV"/>
</dbReference>
<comment type="similarity">
    <text evidence="2 9">Belongs to the cytochrome P450 family.</text>
</comment>
<sequence length="518" mass="58921">MASHGSGLPPWAEFSDPASKPLTYLITAFMVVLLLYSLQGPGSPSTKSLPHLNPKHPFEFSDTRPKKAFVSGAREMVAAWFRSNPDKPTRIISDFGELTLLPPLMADELRNDKRLSFSGWTYRAFHAHLPGFEGFREGTKDSQVVQAVIMRDLTKYLNKVTEPLAEETSLALAELLPASPASDWQTVPLRETMLRLLARISSRVFLGEELCRDEAWLKVTREYTVDGFRAAEELRLWPAPTRFFVHWFLPLCRRARAHVSQARRVIGPVLERRRQQKKAYPTVQFDDALEWFEQTAKGQPYDPAIVQLVMSLAAIHTTTDLVCQVLIDIAGHPEILQPLREEMITTLREHGWKKMSLYNMKLLDSVIKETQRVKPIGIVAMRRVALERVELSDGTVIPKNGVIAVSSHRLWDAHVHENPDRWDGYRFLRMRETPGRENQAQLVSTSQDHIAFGHGQHACPGRFFAANETKVALIYLLLRYDWRISGGAVAKARSFGFSLGADPFLKMDYRERKSEVVL</sequence>
<dbReference type="InterPro" id="IPR017972">
    <property type="entry name" value="Cyt_P450_CS"/>
</dbReference>
<dbReference type="InterPro" id="IPR001128">
    <property type="entry name" value="Cyt_P450"/>
</dbReference>
<dbReference type="CDD" id="cd11041">
    <property type="entry name" value="CYP503A1-like"/>
    <property type="match status" value="1"/>
</dbReference>
<comment type="cofactor">
    <cofactor evidence="1 8">
        <name>heme</name>
        <dbReference type="ChEBI" id="CHEBI:30413"/>
    </cofactor>
</comment>
<evidence type="ECO:0000313" key="10">
    <source>
        <dbReference type="EMBL" id="KAK0614946.1"/>
    </source>
</evidence>
<keyword evidence="4 8" id="KW-0479">Metal-binding</keyword>
<evidence type="ECO:0000256" key="1">
    <source>
        <dbReference type="ARBA" id="ARBA00001971"/>
    </source>
</evidence>
<evidence type="ECO:0000256" key="7">
    <source>
        <dbReference type="ARBA" id="ARBA00023033"/>
    </source>
</evidence>
<proteinExistence type="inferred from homology"/>
<keyword evidence="7 9" id="KW-0503">Monooxygenase</keyword>
<dbReference type="InterPro" id="IPR002403">
    <property type="entry name" value="Cyt_P450_E_grp-IV"/>
</dbReference>
<dbReference type="Gene3D" id="1.10.630.10">
    <property type="entry name" value="Cytochrome P450"/>
    <property type="match status" value="1"/>
</dbReference>
<dbReference type="GO" id="GO:0016705">
    <property type="term" value="F:oxidoreductase activity, acting on paired donors, with incorporation or reduction of molecular oxygen"/>
    <property type="evidence" value="ECO:0007669"/>
    <property type="project" value="InterPro"/>
</dbReference>
<name>A0AA40BV78_9PEZI</name>
<dbReference type="PRINTS" id="PR00385">
    <property type="entry name" value="P450"/>
</dbReference>
<evidence type="ECO:0000256" key="9">
    <source>
        <dbReference type="RuleBase" id="RU000461"/>
    </source>
</evidence>
<keyword evidence="3 8" id="KW-0349">Heme</keyword>
<dbReference type="AlphaFoldDB" id="A0AA40BV78"/>
<accession>A0AA40BV78</accession>
<feature type="binding site" description="axial binding residue" evidence="8">
    <location>
        <position position="459"/>
    </location>
    <ligand>
        <name>heme</name>
        <dbReference type="ChEBI" id="CHEBI:30413"/>
    </ligand>
    <ligandPart>
        <name>Fe</name>
        <dbReference type="ChEBI" id="CHEBI:18248"/>
    </ligandPart>
</feature>
<reference evidence="10" key="1">
    <citation type="submission" date="2023-06" db="EMBL/GenBank/DDBJ databases">
        <title>Genome-scale phylogeny and comparative genomics of the fungal order Sordariales.</title>
        <authorList>
            <consortium name="Lawrence Berkeley National Laboratory"/>
            <person name="Hensen N."/>
            <person name="Bonometti L."/>
            <person name="Westerberg I."/>
            <person name="Brannstrom I.O."/>
            <person name="Guillou S."/>
            <person name="Cros-Aarteil S."/>
            <person name="Calhoun S."/>
            <person name="Haridas S."/>
            <person name="Kuo A."/>
            <person name="Mondo S."/>
            <person name="Pangilinan J."/>
            <person name="Riley R."/>
            <person name="LaButti K."/>
            <person name="Andreopoulos B."/>
            <person name="Lipzen A."/>
            <person name="Chen C."/>
            <person name="Yanf M."/>
            <person name="Daum C."/>
            <person name="Ng V."/>
            <person name="Clum A."/>
            <person name="Steindorff A."/>
            <person name="Ohm R."/>
            <person name="Martin F."/>
            <person name="Silar P."/>
            <person name="Natvig D."/>
            <person name="Lalanne C."/>
            <person name="Gautier V."/>
            <person name="Ament-velasquez S.L."/>
            <person name="Kruys A."/>
            <person name="Hutchinson M.I."/>
            <person name="Powell A.J."/>
            <person name="Barry K."/>
            <person name="Miller A.N."/>
            <person name="Grigoriev I.V."/>
            <person name="Debuchy R."/>
            <person name="Gladieux P."/>
            <person name="Thoren M.H."/>
            <person name="Johannesson H."/>
        </authorList>
    </citation>
    <scope>NUCLEOTIDE SEQUENCE</scope>
    <source>
        <strain evidence="10">SMH3391-2</strain>
    </source>
</reference>
<dbReference type="InterPro" id="IPR036396">
    <property type="entry name" value="Cyt_P450_sf"/>
</dbReference>
<dbReference type="PROSITE" id="PS00086">
    <property type="entry name" value="CYTOCHROME_P450"/>
    <property type="match status" value="1"/>
</dbReference>
<evidence type="ECO:0000256" key="5">
    <source>
        <dbReference type="ARBA" id="ARBA00023002"/>
    </source>
</evidence>
<evidence type="ECO:0000256" key="6">
    <source>
        <dbReference type="ARBA" id="ARBA00023004"/>
    </source>
</evidence>
<evidence type="ECO:0000256" key="3">
    <source>
        <dbReference type="ARBA" id="ARBA00022617"/>
    </source>
</evidence>
<comment type="caution">
    <text evidence="10">The sequence shown here is derived from an EMBL/GenBank/DDBJ whole genome shotgun (WGS) entry which is preliminary data.</text>
</comment>
<dbReference type="GO" id="GO:0020037">
    <property type="term" value="F:heme binding"/>
    <property type="evidence" value="ECO:0007669"/>
    <property type="project" value="InterPro"/>
</dbReference>
<evidence type="ECO:0000256" key="4">
    <source>
        <dbReference type="ARBA" id="ARBA00022723"/>
    </source>
</evidence>